<accession>A0AAV4A227</accession>
<protein>
    <submittedName>
        <fullName evidence="1">Uncharacterized protein</fullName>
    </submittedName>
</protein>
<comment type="caution">
    <text evidence="1">The sequence shown here is derived from an EMBL/GenBank/DDBJ whole genome shotgun (WGS) entry which is preliminary data.</text>
</comment>
<dbReference type="AlphaFoldDB" id="A0AAV4A227"/>
<proteinExistence type="predicted"/>
<keyword evidence="2" id="KW-1185">Reference proteome</keyword>
<evidence type="ECO:0000313" key="1">
    <source>
        <dbReference type="EMBL" id="GFO00975.1"/>
    </source>
</evidence>
<dbReference type="Proteomes" id="UP000735302">
    <property type="component" value="Unassembled WGS sequence"/>
</dbReference>
<reference evidence="1 2" key="1">
    <citation type="journal article" date="2021" name="Elife">
        <title>Chloroplast acquisition without the gene transfer in kleptoplastic sea slugs, Plakobranchus ocellatus.</title>
        <authorList>
            <person name="Maeda T."/>
            <person name="Takahashi S."/>
            <person name="Yoshida T."/>
            <person name="Shimamura S."/>
            <person name="Takaki Y."/>
            <person name="Nagai Y."/>
            <person name="Toyoda A."/>
            <person name="Suzuki Y."/>
            <person name="Arimoto A."/>
            <person name="Ishii H."/>
            <person name="Satoh N."/>
            <person name="Nishiyama T."/>
            <person name="Hasebe M."/>
            <person name="Maruyama T."/>
            <person name="Minagawa J."/>
            <person name="Obokata J."/>
            <person name="Shigenobu S."/>
        </authorList>
    </citation>
    <scope>NUCLEOTIDE SEQUENCE [LARGE SCALE GENOMIC DNA]</scope>
</reference>
<evidence type="ECO:0000313" key="2">
    <source>
        <dbReference type="Proteomes" id="UP000735302"/>
    </source>
</evidence>
<dbReference type="EMBL" id="BLXT01003182">
    <property type="protein sequence ID" value="GFO00975.1"/>
    <property type="molecule type" value="Genomic_DNA"/>
</dbReference>
<sequence>MSTVPMQADHLTYSQFLRSSSKLGRYTWRHKSVLQEPAMAICDAKSLPVSEKITTLVFTSESGTKSWCGSAASMNTQRKSLLDGCYD</sequence>
<organism evidence="1 2">
    <name type="scientific">Plakobranchus ocellatus</name>
    <dbReference type="NCBI Taxonomy" id="259542"/>
    <lineage>
        <taxon>Eukaryota</taxon>
        <taxon>Metazoa</taxon>
        <taxon>Spiralia</taxon>
        <taxon>Lophotrochozoa</taxon>
        <taxon>Mollusca</taxon>
        <taxon>Gastropoda</taxon>
        <taxon>Heterobranchia</taxon>
        <taxon>Euthyneura</taxon>
        <taxon>Panpulmonata</taxon>
        <taxon>Sacoglossa</taxon>
        <taxon>Placobranchoidea</taxon>
        <taxon>Plakobranchidae</taxon>
        <taxon>Plakobranchus</taxon>
    </lineage>
</organism>
<gene>
    <name evidence="1" type="ORF">PoB_002748000</name>
</gene>
<name>A0AAV4A227_9GAST</name>